<dbReference type="PANTHER" id="PTHR46753">
    <property type="entry name" value="FYVE AND COILED-COIL DOMAIN-CONTAINING PROTEIN 1"/>
    <property type="match status" value="1"/>
</dbReference>
<dbReference type="Gene3D" id="3.30.40.10">
    <property type="entry name" value="Zinc/RING finger domain, C3HC4 (zinc finger)"/>
    <property type="match status" value="1"/>
</dbReference>
<name>A0AAD9E162_9TELE</name>
<dbReference type="EMBL" id="JAROKS010000005">
    <property type="protein sequence ID" value="KAK1803265.1"/>
    <property type="molecule type" value="Genomic_DNA"/>
</dbReference>
<dbReference type="Gene3D" id="2.60.120.680">
    <property type="entry name" value="GOLD domain"/>
    <property type="match status" value="1"/>
</dbReference>
<keyword evidence="1" id="KW-0479">Metal-binding</keyword>
<dbReference type="GO" id="GO:0005764">
    <property type="term" value="C:lysosome"/>
    <property type="evidence" value="ECO:0007669"/>
    <property type="project" value="TreeGrafter"/>
</dbReference>
<dbReference type="InterPro" id="IPR059036">
    <property type="entry name" value="RUFY4_dom"/>
</dbReference>
<reference evidence="6" key="1">
    <citation type="submission" date="2023-03" db="EMBL/GenBank/DDBJ databases">
        <title>Electrophorus voltai genome.</title>
        <authorList>
            <person name="Bian C."/>
        </authorList>
    </citation>
    <scope>NUCLEOTIDE SEQUENCE</scope>
    <source>
        <strain evidence="6">CB-2022</strain>
        <tissue evidence="6">Muscle</tissue>
    </source>
</reference>
<evidence type="ECO:0000256" key="1">
    <source>
        <dbReference type="ARBA" id="ARBA00022723"/>
    </source>
</evidence>
<feature type="compositionally biased region" description="Pro residues" evidence="4">
    <location>
        <begin position="304"/>
        <end position="314"/>
    </location>
</feature>
<feature type="compositionally biased region" description="Polar residues" evidence="4">
    <location>
        <begin position="180"/>
        <end position="189"/>
    </location>
</feature>
<evidence type="ECO:0000256" key="2">
    <source>
        <dbReference type="ARBA" id="ARBA00022771"/>
    </source>
</evidence>
<dbReference type="AlphaFoldDB" id="A0AAD9E162"/>
<proteinExistence type="predicted"/>
<dbReference type="InterPro" id="IPR011011">
    <property type="entry name" value="Znf_FYVE_PHD"/>
</dbReference>
<gene>
    <name evidence="6" type="ORF">P4O66_004053</name>
</gene>
<keyword evidence="2" id="KW-0863">Zinc-finger</keyword>
<dbReference type="Proteomes" id="UP001239994">
    <property type="component" value="Unassembled WGS sequence"/>
</dbReference>
<dbReference type="SUPFAM" id="SSF57903">
    <property type="entry name" value="FYVE/PHD zinc finger"/>
    <property type="match status" value="2"/>
</dbReference>
<dbReference type="PANTHER" id="PTHR46753:SF2">
    <property type="entry name" value="FYVE AND COILED-COIL DOMAIN-CONTAINING PROTEIN 1"/>
    <property type="match status" value="1"/>
</dbReference>
<dbReference type="InterPro" id="IPR036598">
    <property type="entry name" value="GOLD_dom_sf"/>
</dbReference>
<evidence type="ECO:0000313" key="6">
    <source>
        <dbReference type="EMBL" id="KAK1803265.1"/>
    </source>
</evidence>
<dbReference type="SMART" id="SM00064">
    <property type="entry name" value="FYVE"/>
    <property type="match status" value="1"/>
</dbReference>
<sequence length="557" mass="61841">MFSFLSGSPLLCFSTLSISFSLSCLFSFPLRMSPPLSSLALPRRLPHSIHYHPFSLRSPPPPPSAEEALAVAQRERKELVEDLEKVRSDAQAREFKMAAEIEDLGCIKSILEERLIELIRDKDTLWQRSDALEYKQKLRAEEEWWLVDREASHCLGCQSQFSWWLRKHHCRRPTCPTRPSDGTPQTPHTPRTGLRQHAADAPHGTQTARRRRPARDSDSTPQTPRTGLRQHAADAPHCPQPALCGRIFCYYCSNHFVMTKCGSKKERCCWECYTQHSAVLERVPRAEQGSPTRTPALAAAHAQPGPPPPLPPSKGTPTSAYQHTPADHSQSPLCRPKVLTTGDAATDESLKQDDGVFDIITEEEVNGLYDLDSLAHTTAGMQEVDGEGQPARDLGTSGDQAPEEQEEMPMTALDAEINLLKLGELASSVQLHIDEIPQFGKGSRELFVKSSCYSAIAITVGDQGPTVCWVFSSEPKSISFCVVFRESVCTPVEQAKVLIPLTRCNAHKERIQGQLIAKNPGVYLLIFDNSFSRLKLSSNLGMSRLNPLPLQPEAQLS</sequence>
<feature type="domain" description="FYVE zinc finger" evidence="5">
    <location>
        <begin position="140"/>
        <end position="278"/>
    </location>
</feature>
<keyword evidence="3" id="KW-0862">Zinc</keyword>
<dbReference type="InterPro" id="IPR013083">
    <property type="entry name" value="Znf_RING/FYVE/PHD"/>
</dbReference>
<dbReference type="GO" id="GO:1901098">
    <property type="term" value="P:positive regulation of autophagosome maturation"/>
    <property type="evidence" value="ECO:0007669"/>
    <property type="project" value="TreeGrafter"/>
</dbReference>
<feature type="compositionally biased region" description="Polar residues" evidence="4">
    <location>
        <begin position="319"/>
        <end position="332"/>
    </location>
</feature>
<accession>A0AAD9E162</accession>
<evidence type="ECO:0000259" key="5">
    <source>
        <dbReference type="SMART" id="SM00064"/>
    </source>
</evidence>
<protein>
    <recommendedName>
        <fullName evidence="5">FYVE zinc finger domain-containing protein</fullName>
    </recommendedName>
</protein>
<dbReference type="SUPFAM" id="SSF101576">
    <property type="entry name" value="Supernatant protein factor (SPF), C-terminal domain"/>
    <property type="match status" value="1"/>
</dbReference>
<evidence type="ECO:0000313" key="7">
    <source>
        <dbReference type="Proteomes" id="UP001239994"/>
    </source>
</evidence>
<feature type="region of interest" description="Disordered" evidence="4">
    <location>
        <begin position="283"/>
        <end position="337"/>
    </location>
</feature>
<dbReference type="Pfam" id="PF25366">
    <property type="entry name" value="RUFY4"/>
    <property type="match status" value="1"/>
</dbReference>
<feature type="compositionally biased region" description="Low complexity" evidence="4">
    <location>
        <begin position="291"/>
        <end position="303"/>
    </location>
</feature>
<dbReference type="GO" id="GO:0008270">
    <property type="term" value="F:zinc ion binding"/>
    <property type="evidence" value="ECO:0007669"/>
    <property type="project" value="UniProtKB-KW"/>
</dbReference>
<organism evidence="6 7">
    <name type="scientific">Electrophorus voltai</name>
    <dbReference type="NCBI Taxonomy" id="2609070"/>
    <lineage>
        <taxon>Eukaryota</taxon>
        <taxon>Metazoa</taxon>
        <taxon>Chordata</taxon>
        <taxon>Craniata</taxon>
        <taxon>Vertebrata</taxon>
        <taxon>Euteleostomi</taxon>
        <taxon>Actinopterygii</taxon>
        <taxon>Neopterygii</taxon>
        <taxon>Teleostei</taxon>
        <taxon>Ostariophysi</taxon>
        <taxon>Gymnotiformes</taxon>
        <taxon>Gymnotoidei</taxon>
        <taxon>Gymnotidae</taxon>
        <taxon>Electrophorus</taxon>
    </lineage>
</organism>
<keyword evidence="7" id="KW-1185">Reference proteome</keyword>
<evidence type="ECO:0000256" key="4">
    <source>
        <dbReference type="SAM" id="MobiDB-lite"/>
    </source>
</evidence>
<dbReference type="GO" id="GO:0005770">
    <property type="term" value="C:late endosome"/>
    <property type="evidence" value="ECO:0007669"/>
    <property type="project" value="TreeGrafter"/>
</dbReference>
<dbReference type="InterPro" id="IPR000306">
    <property type="entry name" value="Znf_FYVE"/>
</dbReference>
<evidence type="ECO:0000256" key="3">
    <source>
        <dbReference type="ARBA" id="ARBA00022833"/>
    </source>
</evidence>
<dbReference type="GO" id="GO:0005776">
    <property type="term" value="C:autophagosome"/>
    <property type="evidence" value="ECO:0007669"/>
    <property type="project" value="TreeGrafter"/>
</dbReference>
<dbReference type="GO" id="GO:0072383">
    <property type="term" value="P:plus-end-directed vesicle transport along microtubule"/>
    <property type="evidence" value="ECO:0007669"/>
    <property type="project" value="TreeGrafter"/>
</dbReference>
<comment type="caution">
    <text evidence="6">The sequence shown here is derived from an EMBL/GenBank/DDBJ whole genome shotgun (WGS) entry which is preliminary data.</text>
</comment>
<feature type="region of interest" description="Disordered" evidence="4">
    <location>
        <begin position="175"/>
        <end position="235"/>
    </location>
</feature>